<protein>
    <submittedName>
        <fullName evidence="1">Uncharacterized protein</fullName>
    </submittedName>
</protein>
<proteinExistence type="predicted"/>
<name>A0A839GV60_9BACT</name>
<dbReference type="AlphaFoldDB" id="A0A839GV60"/>
<reference evidence="1 2" key="1">
    <citation type="submission" date="2020-08" db="EMBL/GenBank/DDBJ databases">
        <title>Genomic Encyclopedia of Type Strains, Phase IV (KMG-IV): sequencing the most valuable type-strain genomes for metagenomic binning, comparative biology and taxonomic classification.</title>
        <authorList>
            <person name="Goeker M."/>
        </authorList>
    </citation>
    <scope>NUCLEOTIDE SEQUENCE [LARGE SCALE GENOMIC DNA]</scope>
    <source>
        <strain evidence="1 2">DSM 29854</strain>
    </source>
</reference>
<keyword evidence="2" id="KW-1185">Reference proteome</keyword>
<comment type="caution">
    <text evidence="1">The sequence shown here is derived from an EMBL/GenBank/DDBJ whole genome shotgun (WGS) entry which is preliminary data.</text>
</comment>
<accession>A0A839GV60</accession>
<dbReference type="EMBL" id="JACJIQ010000015">
    <property type="protein sequence ID" value="MBA9078757.1"/>
    <property type="molecule type" value="Genomic_DNA"/>
</dbReference>
<gene>
    <name evidence="1" type="ORF">FHS90_003487</name>
</gene>
<evidence type="ECO:0000313" key="1">
    <source>
        <dbReference type="EMBL" id="MBA9078757.1"/>
    </source>
</evidence>
<sequence>MMAFEFFLGGYGRSNFKVRLQDGHLHCAESEGGPYVEQEKTVSITDAPAWQNLVAFLENCRWKKKYVEMVCDGNQWELNWQTPHQKLKSYGSNSYPADFNQFLALLNACLTEINVTLS</sequence>
<evidence type="ECO:0000313" key="2">
    <source>
        <dbReference type="Proteomes" id="UP000563094"/>
    </source>
</evidence>
<dbReference type="RefSeq" id="WP_182513877.1">
    <property type="nucleotide sequence ID" value="NZ_JACJIQ010000015.1"/>
</dbReference>
<organism evidence="1 2">
    <name type="scientific">Rufibacter quisquiliarum</name>
    <dbReference type="NCBI Taxonomy" id="1549639"/>
    <lineage>
        <taxon>Bacteria</taxon>
        <taxon>Pseudomonadati</taxon>
        <taxon>Bacteroidota</taxon>
        <taxon>Cytophagia</taxon>
        <taxon>Cytophagales</taxon>
        <taxon>Hymenobacteraceae</taxon>
        <taxon>Rufibacter</taxon>
    </lineage>
</organism>
<dbReference type="Proteomes" id="UP000563094">
    <property type="component" value="Unassembled WGS sequence"/>
</dbReference>